<dbReference type="Proteomes" id="UP000783686">
    <property type="component" value="Unassembled WGS sequence"/>
</dbReference>
<dbReference type="Gene3D" id="2.60.40.3330">
    <property type="match status" value="1"/>
</dbReference>
<gene>
    <name evidence="6" type="ORF">BOKJ2_LOCUS7337</name>
</gene>
<dbReference type="OrthoDB" id="5973539at2759"/>
<dbReference type="GO" id="GO:0009986">
    <property type="term" value="C:cell surface"/>
    <property type="evidence" value="ECO:0007669"/>
    <property type="project" value="InterPro"/>
</dbReference>
<comment type="similarity">
    <text evidence="2">Belongs to the nematode transthyretin-like family.</text>
</comment>
<organism evidence="6 7">
    <name type="scientific">Bursaphelenchus okinawaensis</name>
    <dbReference type="NCBI Taxonomy" id="465554"/>
    <lineage>
        <taxon>Eukaryota</taxon>
        <taxon>Metazoa</taxon>
        <taxon>Ecdysozoa</taxon>
        <taxon>Nematoda</taxon>
        <taxon>Chromadorea</taxon>
        <taxon>Rhabditida</taxon>
        <taxon>Tylenchina</taxon>
        <taxon>Tylenchomorpha</taxon>
        <taxon>Aphelenchoidea</taxon>
        <taxon>Aphelenchoididae</taxon>
        <taxon>Bursaphelenchus</taxon>
    </lineage>
</organism>
<comment type="subcellular location">
    <subcellularLocation>
        <location evidence="1">Secreted</location>
    </subcellularLocation>
</comment>
<dbReference type="Proteomes" id="UP000614601">
    <property type="component" value="Unassembled WGS sequence"/>
</dbReference>
<evidence type="ECO:0000313" key="6">
    <source>
        <dbReference type="EMBL" id="CAD5218127.1"/>
    </source>
</evidence>
<evidence type="ECO:0000256" key="1">
    <source>
        <dbReference type="ARBA" id="ARBA00004613"/>
    </source>
</evidence>
<keyword evidence="7" id="KW-1185">Reference proteome</keyword>
<evidence type="ECO:0000313" key="7">
    <source>
        <dbReference type="Proteomes" id="UP000614601"/>
    </source>
</evidence>
<evidence type="ECO:0000256" key="3">
    <source>
        <dbReference type="ARBA" id="ARBA00022525"/>
    </source>
</evidence>
<accession>A0A811KPK9</accession>
<dbReference type="Pfam" id="PF01060">
    <property type="entry name" value="TTR-52"/>
    <property type="match status" value="1"/>
</dbReference>
<protein>
    <submittedName>
        <fullName evidence="6">Uncharacterized protein</fullName>
    </submittedName>
</protein>
<dbReference type="AlphaFoldDB" id="A0A811KPK9"/>
<feature type="chain" id="PRO_5044131675" evidence="5">
    <location>
        <begin position="18"/>
        <end position="125"/>
    </location>
</feature>
<dbReference type="InterPro" id="IPR001534">
    <property type="entry name" value="Transthyretin-like"/>
</dbReference>
<reference evidence="6" key="1">
    <citation type="submission" date="2020-09" db="EMBL/GenBank/DDBJ databases">
        <authorList>
            <person name="Kikuchi T."/>
        </authorList>
    </citation>
    <scope>NUCLEOTIDE SEQUENCE</scope>
    <source>
        <strain evidence="6">SH1</strain>
    </source>
</reference>
<dbReference type="GO" id="GO:0005576">
    <property type="term" value="C:extracellular region"/>
    <property type="evidence" value="ECO:0007669"/>
    <property type="project" value="UniProtKB-SubCell"/>
</dbReference>
<keyword evidence="4 5" id="KW-0732">Signal</keyword>
<name>A0A811KPK9_9BILA</name>
<evidence type="ECO:0000256" key="5">
    <source>
        <dbReference type="SAM" id="SignalP"/>
    </source>
</evidence>
<sequence length="125" mass="14205">MSFKYVLMVLLITPMLAKRYDKTGVLLCNGKPAGLLPDRPYVKVWEYDFGFEDDYVGSAEVFADGSFVLHGETPFELFSYNFYGYAYHRCSPDYTCMKTEIDLDSDTVELSGTGEEAGEDECFYS</sequence>
<dbReference type="EMBL" id="CAJFCW020000004">
    <property type="protein sequence ID" value="CAG9109337.1"/>
    <property type="molecule type" value="Genomic_DNA"/>
</dbReference>
<feature type="signal peptide" evidence="5">
    <location>
        <begin position="1"/>
        <end position="17"/>
    </location>
</feature>
<dbReference type="EMBL" id="CAJFDH010000004">
    <property type="protein sequence ID" value="CAD5218127.1"/>
    <property type="molecule type" value="Genomic_DNA"/>
</dbReference>
<evidence type="ECO:0000256" key="4">
    <source>
        <dbReference type="ARBA" id="ARBA00022729"/>
    </source>
</evidence>
<proteinExistence type="inferred from homology"/>
<keyword evidence="3" id="KW-0964">Secreted</keyword>
<evidence type="ECO:0000256" key="2">
    <source>
        <dbReference type="ARBA" id="ARBA00010112"/>
    </source>
</evidence>
<comment type="caution">
    <text evidence="6">The sequence shown here is derived from an EMBL/GenBank/DDBJ whole genome shotgun (WGS) entry which is preliminary data.</text>
</comment>
<dbReference type="InterPro" id="IPR038479">
    <property type="entry name" value="Transthyretin-like_sf"/>
</dbReference>